<feature type="transmembrane region" description="Helical" evidence="1">
    <location>
        <begin position="197"/>
        <end position="216"/>
    </location>
</feature>
<dbReference type="PANTHER" id="PTHR34222">
    <property type="entry name" value="GAG_PRE-INTEGRS DOMAIN-CONTAINING PROTEIN"/>
    <property type="match status" value="1"/>
</dbReference>
<evidence type="ECO:0000256" key="1">
    <source>
        <dbReference type="SAM" id="Phobius"/>
    </source>
</evidence>
<dbReference type="OrthoDB" id="1748863at2759"/>
<gene>
    <name evidence="2" type="ORF">CFOL_v3_30846</name>
</gene>
<sequence length="227" mass="25016">MDFLQRLNESYASIRSQLLLMDLLPSVNKAYSLLLQEERQCSLTDFKHQQPDHVAMSTHAAPNSSKSSHRTNSGNTCPKYHCSHCNVDSHSDSLCFKLHGYLPNRGGPSSNCGGSSCNRGGRSFNNGSQLAPRPNSQFVAATHLVNNTSSPFTLEQVQNLLALLPPGNTHGLANFTGSPSCFTALPSCNSWIIDSGATYHMIFFLSLFILFLYCCLTKLYHPTPNWD</sequence>
<dbReference type="PANTHER" id="PTHR34222:SF99">
    <property type="entry name" value="PROTEIN, PUTATIVE-RELATED"/>
    <property type="match status" value="1"/>
</dbReference>
<organism evidence="2 3">
    <name type="scientific">Cephalotus follicularis</name>
    <name type="common">Albany pitcher plant</name>
    <dbReference type="NCBI Taxonomy" id="3775"/>
    <lineage>
        <taxon>Eukaryota</taxon>
        <taxon>Viridiplantae</taxon>
        <taxon>Streptophyta</taxon>
        <taxon>Embryophyta</taxon>
        <taxon>Tracheophyta</taxon>
        <taxon>Spermatophyta</taxon>
        <taxon>Magnoliopsida</taxon>
        <taxon>eudicotyledons</taxon>
        <taxon>Gunneridae</taxon>
        <taxon>Pentapetalae</taxon>
        <taxon>rosids</taxon>
        <taxon>fabids</taxon>
        <taxon>Oxalidales</taxon>
        <taxon>Cephalotaceae</taxon>
        <taxon>Cephalotus</taxon>
    </lineage>
</organism>
<keyword evidence="1" id="KW-0472">Membrane</keyword>
<accession>A0A1Q3D4M2</accession>
<protein>
    <submittedName>
        <fullName evidence="2">Uncharacterized protein</fullName>
    </submittedName>
</protein>
<dbReference type="EMBL" id="BDDD01004305">
    <property type="protein sequence ID" value="GAV87420.1"/>
    <property type="molecule type" value="Genomic_DNA"/>
</dbReference>
<reference evidence="3" key="1">
    <citation type="submission" date="2016-04" db="EMBL/GenBank/DDBJ databases">
        <title>Cephalotus genome sequencing.</title>
        <authorList>
            <person name="Fukushima K."/>
            <person name="Hasebe M."/>
            <person name="Fang X."/>
        </authorList>
    </citation>
    <scope>NUCLEOTIDE SEQUENCE [LARGE SCALE GENOMIC DNA]</scope>
    <source>
        <strain evidence="3">cv. St1</strain>
    </source>
</reference>
<evidence type="ECO:0000313" key="3">
    <source>
        <dbReference type="Proteomes" id="UP000187406"/>
    </source>
</evidence>
<name>A0A1Q3D4M2_CEPFO</name>
<comment type="caution">
    <text evidence="2">The sequence shown here is derived from an EMBL/GenBank/DDBJ whole genome shotgun (WGS) entry which is preliminary data.</text>
</comment>
<dbReference type="InParanoid" id="A0A1Q3D4M2"/>
<dbReference type="Proteomes" id="UP000187406">
    <property type="component" value="Unassembled WGS sequence"/>
</dbReference>
<keyword evidence="1" id="KW-1133">Transmembrane helix</keyword>
<dbReference type="AlphaFoldDB" id="A0A1Q3D4M2"/>
<evidence type="ECO:0000313" key="2">
    <source>
        <dbReference type="EMBL" id="GAV87420.1"/>
    </source>
</evidence>
<proteinExistence type="predicted"/>
<keyword evidence="3" id="KW-1185">Reference proteome</keyword>
<keyword evidence="1" id="KW-0812">Transmembrane</keyword>